<comment type="caution">
    <text evidence="1">The sequence shown here is derived from an EMBL/GenBank/DDBJ whole genome shotgun (WGS) entry which is preliminary data.</text>
</comment>
<dbReference type="Proteomes" id="UP000188268">
    <property type="component" value="Unassembled WGS sequence"/>
</dbReference>
<gene>
    <name evidence="1" type="ORF">CCACVL1_16495</name>
</gene>
<keyword evidence="2" id="KW-1185">Reference proteome</keyword>
<sequence>MDVSYLAKMTADKKILRLSTTALHAN</sequence>
<evidence type="ECO:0000313" key="1">
    <source>
        <dbReference type="EMBL" id="OMO74736.1"/>
    </source>
</evidence>
<accession>A0A1R3HWK1</accession>
<reference evidence="1 2" key="1">
    <citation type="submission" date="2013-09" db="EMBL/GenBank/DDBJ databases">
        <title>Corchorus capsularis genome sequencing.</title>
        <authorList>
            <person name="Alam M."/>
            <person name="Haque M.S."/>
            <person name="Islam M.S."/>
            <person name="Emdad E.M."/>
            <person name="Islam M.M."/>
            <person name="Ahmed B."/>
            <person name="Halim A."/>
            <person name="Hossen Q.M.M."/>
            <person name="Hossain M.Z."/>
            <person name="Ahmed R."/>
            <person name="Khan M.M."/>
            <person name="Islam R."/>
            <person name="Rashid M.M."/>
            <person name="Khan S.A."/>
            <person name="Rahman M.S."/>
            <person name="Alam M."/>
        </authorList>
    </citation>
    <scope>NUCLEOTIDE SEQUENCE [LARGE SCALE GENOMIC DNA]</scope>
    <source>
        <strain evidence="2">cv. CVL-1</strain>
        <tissue evidence="1">Whole seedling</tissue>
    </source>
</reference>
<dbReference type="EMBL" id="AWWV01011074">
    <property type="protein sequence ID" value="OMO74736.1"/>
    <property type="molecule type" value="Genomic_DNA"/>
</dbReference>
<proteinExistence type="predicted"/>
<dbReference type="Gramene" id="OMO74736">
    <property type="protein sequence ID" value="OMO74736"/>
    <property type="gene ID" value="CCACVL1_16495"/>
</dbReference>
<name>A0A1R3HWK1_COCAP</name>
<organism evidence="1 2">
    <name type="scientific">Corchorus capsularis</name>
    <name type="common">Jute</name>
    <dbReference type="NCBI Taxonomy" id="210143"/>
    <lineage>
        <taxon>Eukaryota</taxon>
        <taxon>Viridiplantae</taxon>
        <taxon>Streptophyta</taxon>
        <taxon>Embryophyta</taxon>
        <taxon>Tracheophyta</taxon>
        <taxon>Spermatophyta</taxon>
        <taxon>Magnoliopsida</taxon>
        <taxon>eudicotyledons</taxon>
        <taxon>Gunneridae</taxon>
        <taxon>Pentapetalae</taxon>
        <taxon>rosids</taxon>
        <taxon>malvids</taxon>
        <taxon>Malvales</taxon>
        <taxon>Malvaceae</taxon>
        <taxon>Grewioideae</taxon>
        <taxon>Apeibeae</taxon>
        <taxon>Corchorus</taxon>
    </lineage>
</organism>
<dbReference type="AlphaFoldDB" id="A0A1R3HWK1"/>
<protein>
    <submittedName>
        <fullName evidence="1">Uncharacterized protein</fullName>
    </submittedName>
</protein>
<evidence type="ECO:0000313" key="2">
    <source>
        <dbReference type="Proteomes" id="UP000188268"/>
    </source>
</evidence>